<comment type="caution">
    <text evidence="3">The sequence shown here is derived from an EMBL/GenBank/DDBJ whole genome shotgun (WGS) entry which is preliminary data.</text>
</comment>
<keyword evidence="4" id="KW-1185">Reference proteome</keyword>
<reference evidence="4" key="1">
    <citation type="journal article" date="2019" name="Int. J. Syst. Evol. Microbiol.">
        <title>The Global Catalogue of Microorganisms (GCM) 10K type strain sequencing project: providing services to taxonomists for standard genome sequencing and annotation.</title>
        <authorList>
            <consortium name="The Broad Institute Genomics Platform"/>
            <consortium name="The Broad Institute Genome Sequencing Center for Infectious Disease"/>
            <person name="Wu L."/>
            <person name="Ma J."/>
        </authorList>
    </citation>
    <scope>NUCLEOTIDE SEQUENCE [LARGE SCALE GENOMIC DNA]</scope>
    <source>
        <strain evidence="4">JCM 10671</strain>
    </source>
</reference>
<feature type="compositionally biased region" description="Gly residues" evidence="1">
    <location>
        <begin position="134"/>
        <end position="145"/>
    </location>
</feature>
<keyword evidence="2" id="KW-0812">Transmembrane</keyword>
<sequence length="195" mass="19877">MSQHGRRRAAPPPVVVDDEPVRRVGPLTAETALVLSLVAVIAVGSVFVQWALPSNREAETVIGDQKVRITTVGKGGVEPGPISPRVIQQPVVTPIPAGLPPVATPKPLKTPKPAKTPKPTPTPDPSDPGTNPNPGGGGGGGGGRGNDCTVLILCRPGQTPKATPKPNPGSTTAPEPGGEQPQPEQPQPNPEQPVS</sequence>
<evidence type="ECO:0000256" key="1">
    <source>
        <dbReference type="SAM" id="MobiDB-lite"/>
    </source>
</evidence>
<feature type="transmembrane region" description="Helical" evidence="2">
    <location>
        <begin position="32"/>
        <end position="52"/>
    </location>
</feature>
<accession>A0ABP3S650</accession>
<proteinExistence type="predicted"/>
<organism evidence="3 4">
    <name type="scientific">Sporichthya brevicatena</name>
    <dbReference type="NCBI Taxonomy" id="171442"/>
    <lineage>
        <taxon>Bacteria</taxon>
        <taxon>Bacillati</taxon>
        <taxon>Actinomycetota</taxon>
        <taxon>Actinomycetes</taxon>
        <taxon>Sporichthyales</taxon>
        <taxon>Sporichthyaceae</taxon>
        <taxon>Sporichthya</taxon>
    </lineage>
</organism>
<dbReference type="RefSeq" id="WP_344605639.1">
    <property type="nucleotide sequence ID" value="NZ_BAAAHE010000021.1"/>
</dbReference>
<keyword evidence="2" id="KW-1133">Transmembrane helix</keyword>
<feature type="compositionally biased region" description="Pro residues" evidence="1">
    <location>
        <begin position="97"/>
        <end position="126"/>
    </location>
</feature>
<dbReference type="EMBL" id="BAAAHE010000021">
    <property type="protein sequence ID" value="GAA0622965.1"/>
    <property type="molecule type" value="Genomic_DNA"/>
</dbReference>
<feature type="compositionally biased region" description="Pro residues" evidence="1">
    <location>
        <begin position="183"/>
        <end position="195"/>
    </location>
</feature>
<protein>
    <submittedName>
        <fullName evidence="3">Uncharacterized protein</fullName>
    </submittedName>
</protein>
<keyword evidence="2" id="KW-0472">Membrane</keyword>
<evidence type="ECO:0000313" key="3">
    <source>
        <dbReference type="EMBL" id="GAA0622965.1"/>
    </source>
</evidence>
<evidence type="ECO:0000313" key="4">
    <source>
        <dbReference type="Proteomes" id="UP001500957"/>
    </source>
</evidence>
<dbReference type="Proteomes" id="UP001500957">
    <property type="component" value="Unassembled WGS sequence"/>
</dbReference>
<evidence type="ECO:0000256" key="2">
    <source>
        <dbReference type="SAM" id="Phobius"/>
    </source>
</evidence>
<name>A0ABP3S650_9ACTN</name>
<gene>
    <name evidence="3" type="ORF">GCM10009547_27480</name>
</gene>
<feature type="region of interest" description="Disordered" evidence="1">
    <location>
        <begin position="93"/>
        <end position="195"/>
    </location>
</feature>